<dbReference type="RefSeq" id="WP_013864698.1">
    <property type="nucleotide sequence ID" value="NC_015635.1"/>
</dbReference>
<protein>
    <submittedName>
        <fullName evidence="2">Uncharacterized protein</fullName>
    </submittedName>
</protein>
<dbReference type="Proteomes" id="UP000007947">
    <property type="component" value="Chromosome"/>
</dbReference>
<dbReference type="HOGENOM" id="CLU_1625176_0_0_11"/>
<sequence length="163" mass="17536">MATQVRLDGDRIRLADAVLVYLERTPALLEPVPSETAPRPYGVAPLAMTPGGDVVAALWPGEAVWLGFQAVDRAVTTQLQIRLDDQTSQLSCPPDSSFVGRPIAGGRRLLGSESLDRFTLIALTSVPVVVNVQLVRPTEFTRLSGRIPTPPDPGQAFSGRRLP</sequence>
<proteinExistence type="predicted"/>
<keyword evidence="3" id="KW-1185">Reference proteome</keyword>
<feature type="region of interest" description="Disordered" evidence="1">
    <location>
        <begin position="144"/>
        <end position="163"/>
    </location>
</feature>
<evidence type="ECO:0000313" key="2">
    <source>
        <dbReference type="EMBL" id="BAK36856.1"/>
    </source>
</evidence>
<accession>F5XQ25</accession>
<dbReference type="KEGG" id="mph:MLP_38420"/>
<organism evidence="2 3">
    <name type="scientific">Microlunatus phosphovorus (strain ATCC 700054 / DSM 10555 / JCM 9379 / NBRC 101784 / NCIMB 13414 / VKM Ac-1990 / NM-1)</name>
    <dbReference type="NCBI Taxonomy" id="1032480"/>
    <lineage>
        <taxon>Bacteria</taxon>
        <taxon>Bacillati</taxon>
        <taxon>Actinomycetota</taxon>
        <taxon>Actinomycetes</taxon>
        <taxon>Propionibacteriales</taxon>
        <taxon>Propionibacteriaceae</taxon>
        <taxon>Microlunatus</taxon>
    </lineage>
</organism>
<reference evidence="2 3" key="1">
    <citation type="submission" date="2011-05" db="EMBL/GenBank/DDBJ databases">
        <title>Whole genome sequence of Microlunatus phosphovorus NM-1.</title>
        <authorList>
            <person name="Hosoyama A."/>
            <person name="Sasaki K."/>
            <person name="Harada T."/>
            <person name="Igarashi R."/>
            <person name="Kawakoshi A."/>
            <person name="Sasagawa M."/>
            <person name="Fukada J."/>
            <person name="Nakamura S."/>
            <person name="Katano Y."/>
            <person name="Hanada S."/>
            <person name="Kamagata Y."/>
            <person name="Nakamura N."/>
            <person name="Yamazaki S."/>
            <person name="Fujita N."/>
        </authorList>
    </citation>
    <scope>NUCLEOTIDE SEQUENCE [LARGE SCALE GENOMIC DNA]</scope>
    <source>
        <strain evidence="3">ATCC 700054 / DSM 10555 / JCM 9379 / NBRC 101784 / NCIMB 13414 / VKM Ac-1990 / NM-1</strain>
    </source>
</reference>
<gene>
    <name evidence="2" type="ordered locus">MLP_38420</name>
</gene>
<dbReference type="AlphaFoldDB" id="F5XQ25"/>
<name>F5XQ25_MICPN</name>
<evidence type="ECO:0000256" key="1">
    <source>
        <dbReference type="SAM" id="MobiDB-lite"/>
    </source>
</evidence>
<dbReference type="EMBL" id="AP012204">
    <property type="protein sequence ID" value="BAK36856.1"/>
    <property type="molecule type" value="Genomic_DNA"/>
</dbReference>
<evidence type="ECO:0000313" key="3">
    <source>
        <dbReference type="Proteomes" id="UP000007947"/>
    </source>
</evidence>
<dbReference type="STRING" id="1032480.MLP_38420"/>